<keyword evidence="4" id="KW-0560">Oxidoreductase</keyword>
<evidence type="ECO:0000313" key="7">
    <source>
        <dbReference type="EMBL" id="RRT60540.1"/>
    </source>
</evidence>
<dbReference type="PANTHER" id="PTHR43159:SF2">
    <property type="entry name" value="ENOYL-[ACYL-CARRIER-PROTEIN] REDUCTASE [NADH], CHLOROPLASTIC"/>
    <property type="match status" value="1"/>
</dbReference>
<reference evidence="7 8" key="1">
    <citation type="journal article" date="2014" name="Agronomy (Basel)">
        <title>A Draft Genome Sequence for Ensete ventricosum, the Drought-Tolerant Tree Against Hunger.</title>
        <authorList>
            <person name="Harrison J."/>
            <person name="Moore K.A."/>
            <person name="Paszkiewicz K."/>
            <person name="Jones T."/>
            <person name="Grant M."/>
            <person name="Ambacheew D."/>
            <person name="Muzemil S."/>
            <person name="Studholme D.J."/>
        </authorList>
    </citation>
    <scope>NUCLEOTIDE SEQUENCE [LARGE SCALE GENOMIC DNA]</scope>
</reference>
<accession>A0A426Z969</accession>
<keyword evidence="3" id="KW-0276">Fatty acid metabolism</keyword>
<dbReference type="Proteomes" id="UP000287651">
    <property type="component" value="Unassembled WGS sequence"/>
</dbReference>
<evidence type="ECO:0000313" key="8">
    <source>
        <dbReference type="Proteomes" id="UP000287651"/>
    </source>
</evidence>
<dbReference type="EMBL" id="AMZH03007744">
    <property type="protein sequence ID" value="RRT60540.1"/>
    <property type="molecule type" value="Genomic_DNA"/>
</dbReference>
<keyword evidence="6" id="KW-0275">Fatty acid biosynthesis</keyword>
<evidence type="ECO:0000256" key="3">
    <source>
        <dbReference type="ARBA" id="ARBA00022832"/>
    </source>
</evidence>
<organism evidence="7 8">
    <name type="scientific">Ensete ventricosum</name>
    <name type="common">Abyssinian banana</name>
    <name type="synonym">Musa ensete</name>
    <dbReference type="NCBI Taxonomy" id="4639"/>
    <lineage>
        <taxon>Eukaryota</taxon>
        <taxon>Viridiplantae</taxon>
        <taxon>Streptophyta</taxon>
        <taxon>Embryophyta</taxon>
        <taxon>Tracheophyta</taxon>
        <taxon>Spermatophyta</taxon>
        <taxon>Magnoliopsida</taxon>
        <taxon>Liliopsida</taxon>
        <taxon>Zingiberales</taxon>
        <taxon>Musaceae</taxon>
        <taxon>Ensete</taxon>
    </lineage>
</organism>
<comment type="pathway">
    <text evidence="1">Lipid metabolism.</text>
</comment>
<dbReference type="PANTHER" id="PTHR43159">
    <property type="entry name" value="ENOYL-[ACYL-CARRIER-PROTEIN] REDUCTASE"/>
    <property type="match status" value="1"/>
</dbReference>
<keyword evidence="2" id="KW-0444">Lipid biosynthesis</keyword>
<proteinExistence type="predicted"/>
<dbReference type="GO" id="GO:0004318">
    <property type="term" value="F:enoyl-[acyl-carrier-protein] reductase (NADH) activity"/>
    <property type="evidence" value="ECO:0007669"/>
    <property type="project" value="InterPro"/>
</dbReference>
<evidence type="ECO:0000256" key="5">
    <source>
        <dbReference type="ARBA" id="ARBA00023098"/>
    </source>
</evidence>
<dbReference type="AlphaFoldDB" id="A0A426Z969"/>
<sequence>MGASAAAGLQAVVARPCIISPTRMFTSRTTISGFNLKVAKQGLTNSSVIFSRQSLCEIYPSSSSKYCRVVTRAMSGETEKETAYGLPIDLRGTGFIIIAKWFTYGDLQTFLLFSQEVAESVKNDFGSIDILVHSLANGPEVFFLQFVCVCVLTGSVVYVDNGLNTMGLAVDSATLAT</sequence>
<dbReference type="GO" id="GO:0006633">
    <property type="term" value="P:fatty acid biosynthetic process"/>
    <property type="evidence" value="ECO:0007669"/>
    <property type="project" value="UniProtKB-KW"/>
</dbReference>
<evidence type="ECO:0000256" key="2">
    <source>
        <dbReference type="ARBA" id="ARBA00022516"/>
    </source>
</evidence>
<evidence type="ECO:0000256" key="6">
    <source>
        <dbReference type="ARBA" id="ARBA00023160"/>
    </source>
</evidence>
<gene>
    <name evidence="7" type="ORF">B296_00044101</name>
</gene>
<protein>
    <submittedName>
        <fullName evidence="7">Uncharacterized protein</fullName>
    </submittedName>
</protein>
<name>A0A426Z969_ENSVE</name>
<dbReference type="InterPro" id="IPR014358">
    <property type="entry name" value="Enoyl-ACP_Rdtase_NADH"/>
</dbReference>
<comment type="caution">
    <text evidence="7">The sequence shown here is derived from an EMBL/GenBank/DDBJ whole genome shotgun (WGS) entry which is preliminary data.</text>
</comment>
<evidence type="ECO:0000256" key="1">
    <source>
        <dbReference type="ARBA" id="ARBA00005189"/>
    </source>
</evidence>
<evidence type="ECO:0000256" key="4">
    <source>
        <dbReference type="ARBA" id="ARBA00023002"/>
    </source>
</evidence>
<keyword evidence="5" id="KW-0443">Lipid metabolism</keyword>